<feature type="domain" description="Mannosylglycerate hydrolase MGH1-like glycoside hydrolase" evidence="6">
    <location>
        <begin position="355"/>
        <end position="698"/>
    </location>
</feature>
<evidence type="ECO:0000259" key="3">
    <source>
        <dbReference type="Pfam" id="PF00350"/>
    </source>
</evidence>
<feature type="domain" description="Prion-inhibition and propagation HeLo" evidence="5">
    <location>
        <begin position="3"/>
        <end position="73"/>
    </location>
</feature>
<feature type="domain" description="DUF7605" evidence="7">
    <location>
        <begin position="1753"/>
        <end position="1933"/>
    </location>
</feature>
<feature type="compositionally biased region" description="Basic and acidic residues" evidence="2">
    <location>
        <begin position="1195"/>
        <end position="1205"/>
    </location>
</feature>
<evidence type="ECO:0000259" key="7">
    <source>
        <dbReference type="Pfam" id="PF24564"/>
    </source>
</evidence>
<evidence type="ECO:0000259" key="5">
    <source>
        <dbReference type="Pfam" id="PF14479"/>
    </source>
</evidence>
<dbReference type="Gene3D" id="2.60.120.260">
    <property type="entry name" value="Galactose-binding domain-like"/>
    <property type="match status" value="1"/>
</dbReference>
<dbReference type="Pfam" id="PF22422">
    <property type="entry name" value="MGH1-like_GH"/>
    <property type="match status" value="1"/>
</dbReference>
<dbReference type="Pfam" id="PF03633">
    <property type="entry name" value="Glyco_hydro_65C"/>
    <property type="match status" value="1"/>
</dbReference>
<feature type="domain" description="Glycoside hydrolase family 65 C-terminal" evidence="4">
    <location>
        <begin position="716"/>
        <end position="767"/>
    </location>
</feature>
<feature type="compositionally biased region" description="Basic residues" evidence="2">
    <location>
        <begin position="1181"/>
        <end position="1193"/>
    </location>
</feature>
<dbReference type="InterPro" id="IPR054491">
    <property type="entry name" value="MGH1-like_GH"/>
</dbReference>
<feature type="domain" description="Dynamin N-terminal" evidence="3">
    <location>
        <begin position="1263"/>
        <end position="1515"/>
    </location>
</feature>
<feature type="region of interest" description="Disordered" evidence="2">
    <location>
        <begin position="1146"/>
        <end position="1205"/>
    </location>
</feature>
<dbReference type="Gene3D" id="1.50.10.10">
    <property type="match status" value="1"/>
</dbReference>
<feature type="coiled-coil region" evidence="1">
    <location>
        <begin position="1956"/>
        <end position="1983"/>
    </location>
</feature>
<dbReference type="SUPFAM" id="SSF49785">
    <property type="entry name" value="Galactose-binding domain-like"/>
    <property type="match status" value="1"/>
</dbReference>
<dbReference type="EMBL" id="JARVKF010000090">
    <property type="protein sequence ID" value="KAK9423097.1"/>
    <property type="molecule type" value="Genomic_DNA"/>
</dbReference>
<dbReference type="InterPro" id="IPR008928">
    <property type="entry name" value="6-hairpin_glycosidase_sf"/>
</dbReference>
<dbReference type="InterPro" id="IPR045063">
    <property type="entry name" value="Dynamin_N"/>
</dbReference>
<protein>
    <recommendedName>
        <fullName evidence="10">Alpha,alpha-trehalase</fullName>
    </recommendedName>
</protein>
<dbReference type="Gene3D" id="3.40.50.300">
    <property type="entry name" value="P-loop containing nucleotide triphosphate hydrolases"/>
    <property type="match status" value="1"/>
</dbReference>
<dbReference type="InterPro" id="IPR012341">
    <property type="entry name" value="6hp_glycosidase-like_sf"/>
</dbReference>
<evidence type="ECO:0008006" key="10">
    <source>
        <dbReference type="Google" id="ProtNLM"/>
    </source>
</evidence>
<dbReference type="Pfam" id="PF24564">
    <property type="entry name" value="DUF7605"/>
    <property type="match status" value="1"/>
</dbReference>
<evidence type="ECO:0000313" key="8">
    <source>
        <dbReference type="EMBL" id="KAK9423097.1"/>
    </source>
</evidence>
<feature type="region of interest" description="Disordered" evidence="2">
    <location>
        <begin position="1104"/>
        <end position="1123"/>
    </location>
</feature>
<feature type="coiled-coil region" evidence="1">
    <location>
        <begin position="1539"/>
        <end position="1566"/>
    </location>
</feature>
<evidence type="ECO:0000256" key="1">
    <source>
        <dbReference type="SAM" id="Coils"/>
    </source>
</evidence>
<evidence type="ECO:0000313" key="9">
    <source>
        <dbReference type="Proteomes" id="UP001408356"/>
    </source>
</evidence>
<dbReference type="InterPro" id="IPR056024">
    <property type="entry name" value="DUF7605"/>
</dbReference>
<evidence type="ECO:0000259" key="6">
    <source>
        <dbReference type="Pfam" id="PF22422"/>
    </source>
</evidence>
<dbReference type="Pfam" id="PF00350">
    <property type="entry name" value="Dynamin_N"/>
    <property type="match status" value="1"/>
</dbReference>
<proteinExistence type="predicted"/>
<dbReference type="SUPFAM" id="SSF52540">
    <property type="entry name" value="P-loop containing nucleoside triphosphate hydrolases"/>
    <property type="match status" value="1"/>
</dbReference>
<evidence type="ECO:0000259" key="4">
    <source>
        <dbReference type="Pfam" id="PF03633"/>
    </source>
</evidence>
<dbReference type="PANTHER" id="PTHR36681:SF3">
    <property type="entry name" value="NUCLEAR GTPASE, GERMINAL CENTER-ASSOCIATED, TANDEM DUPLICATE 3"/>
    <property type="match status" value="1"/>
</dbReference>
<gene>
    <name evidence="8" type="ORF">SUNI508_04391</name>
</gene>
<dbReference type="SUPFAM" id="SSF48208">
    <property type="entry name" value="Six-hairpin glycosidases"/>
    <property type="match status" value="1"/>
</dbReference>
<keyword evidence="9" id="KW-1185">Reference proteome</keyword>
<feature type="compositionally biased region" description="Polar residues" evidence="2">
    <location>
        <begin position="1107"/>
        <end position="1122"/>
    </location>
</feature>
<keyword evidence="1" id="KW-0175">Coiled coil</keyword>
<dbReference type="Proteomes" id="UP001408356">
    <property type="component" value="Unassembled WGS sequence"/>
</dbReference>
<dbReference type="Pfam" id="PF14479">
    <property type="entry name" value="HeLo"/>
    <property type="match status" value="1"/>
</dbReference>
<sequence length="2017" mass="227066">MVKEKSTEGALRLRWATFDREAFERFLSNSVILNDNMTDILDAKPQVDIHQTVQDTNRGMLQLYHKIADLSRLVMALNLRLDSPTPQPQLSMSNIQEEAGAREASEPKLLCRLAKFKAFNESIESSTRNPLDDMTILSLELGKPGEQQESLKLDPCSIELNPKPEAFRTPHCLGFFDQAEEDEEDSDDAISNLRLGLVFERLEDDQIHKEMPPVSLRELLERDPKAYRGPGLTDRISLASAVSNCVLMQGFRTIFWTFLAASQAVIGVSQSPPHPGGTGNGTSFLDHDVLTSGFFGQTFLKENIPFIDIPDQLIQDVYYYRWSALQRQLRYTIAGTGYMCTEFMQPVGYAKAFGSIDAAAGHQIDESRWLRSKYYADDYIQLYTRGPGDSHQYTQWILDAMNRRSWVTGDDAFLSSQLDDMVRLWHLWDGVFDEAAGLYYYIPNWDAQEYSLPGYVADSDGRNQTLRLQGPDTFRPSHNSYMVANARAISRTAYLVNDDTTGAEFAKKANDLEDVMYSVMWAQEQQFFMDIIRPGNPNLTTLTGREQVGLFPFRFGIGLNRTFAQSSLEAMFDPQGFLTEYGPTTLERRDPWFMAEKPDDYCTLEIPVVKSIWLTPSEGCYWNGQSWPFSTSHTLKSLAAIIRSNATNATADHYFRYLRTYAETQQKDGHPYVAESHYPLRDAWSADTTNHSENYDHSTYNDDVITGLLGITPQSEDTLIISPIIPDNWTYFAIENFPYHGHLVTVLYDEDGSHYSSSRGLTVFVDGIQSYNGAGKSATVPMPPRPEAVDEILVNIAANPDGPRLYPKANATFTYPADWAYKAIDGHLYYDNIPDNRWTDYTSPNMNDTLTITFARPRNVSSITLALYSDVGRGGFVDIPASINIYGSNGLIISLDDKYQFLANDRTVLKFDEVETEFLAVNLFRQSSDIYVGICEVEVWVPPNAGPKYYAADAYLNGGPLVTFDDISNATSNGAVVGNLSANGYVAFSGIISNGAPTVLTVSYSNVGESDVSLSIEINQVRTAELTLSPTGGKFIFSLFSTNHYLPRHIVEMTRIRTSGPSTIASSSRASSMGMPTPQTESISSFNALDDDIVSRSTPRLFADDLTPQSYSTMRGDSQGSDLASELDRVHLSTAGGNFGMSDLESAINGISTPRSTTSRSHSLATPGTREHLSPPPPPSARRRSSSRTRQPPHHVSDEELPQDRFHEPAFQQAFTETRNLVVDLKAVLGSSGLHQQPQSTVERLYRIASYLADFACPSKRIIGFVGNSGVGKSSLLNALLDFHALARTSNSGSACTCIATEYHYHDRDDFVIEVDTFSRAELDNMLQDLLQAFRQYEFHSDQMAGEEKEDCDKRHRIAWSTFQAMFGDRLANSSAILTNGTEESVLEILRLWSRDGDLEALGGRRVLDTLAECSDHLVKLTSDPISPGERAIWPFLKRLRVFSKAHVLSKGLVFADLPGLHDLNTARRNITERYLLECDEVFAIVGIGRAITDTGVKSVIDLAQQAGLSNVGIICTMSDVIKVHEAITDWEGDHARHIQRLQDDADASEEEFKEVEEELKRYDDDDLTEEEAEWNRQLTRRLTRLLREKYNRKFVLKQYLVETRNNKVTTRLQATYQNIIPGNQLRVFCVSNDDYWLKRDSPRDESMPLLRLCGIIALRKHCISIVSERQYQSAVKYIRHDVAVLLSDTELWIQSGAPDLDIQNRQEIREAVDAVESRLKRDLVGRSSELRDFASSLKSDFEQHIYESGRDVGEWSEGARKAAAEWSTWWHPSYSAFCRKYGDYSTSAVGPRNWNKEALESMERELSGPWRTVRLRVQGKQRSQERTIERIMNWAIQHLETGVQGAPELAETLVHAIMSRHSLISDELEVIADALDKNIHILETDLFSGIRTSLMGQAMEPAYNASNMEHGTGSDRRKKNIINRHVSQEELFKGILKETAKRFKTLVKECQADIRRVLQEQFEELKATLDIVRNENAATEGEQDLEFRDRVQEAIARGKQRMGQVGSIIGADEDET</sequence>
<evidence type="ECO:0000256" key="2">
    <source>
        <dbReference type="SAM" id="MobiDB-lite"/>
    </source>
</evidence>
<organism evidence="8 9">
    <name type="scientific">Seiridium unicorne</name>
    <dbReference type="NCBI Taxonomy" id="138068"/>
    <lineage>
        <taxon>Eukaryota</taxon>
        <taxon>Fungi</taxon>
        <taxon>Dikarya</taxon>
        <taxon>Ascomycota</taxon>
        <taxon>Pezizomycotina</taxon>
        <taxon>Sordariomycetes</taxon>
        <taxon>Xylariomycetidae</taxon>
        <taxon>Amphisphaeriales</taxon>
        <taxon>Sporocadaceae</taxon>
        <taxon>Seiridium</taxon>
    </lineage>
</organism>
<dbReference type="InterPro" id="IPR008979">
    <property type="entry name" value="Galactose-bd-like_sf"/>
</dbReference>
<reference evidence="8 9" key="1">
    <citation type="journal article" date="2024" name="J. Plant Pathol.">
        <title>Sequence and assembly of the genome of Seiridium unicorne, isolate CBS 538.82, causal agent of cypress canker disease.</title>
        <authorList>
            <person name="Scali E."/>
            <person name="Rocca G.D."/>
            <person name="Danti R."/>
            <person name="Garbelotto M."/>
            <person name="Barberini S."/>
            <person name="Baroncelli R."/>
            <person name="Emiliani G."/>
        </authorList>
    </citation>
    <scope>NUCLEOTIDE SEQUENCE [LARGE SCALE GENOMIC DNA]</scope>
    <source>
        <strain evidence="8 9">BM-138-508</strain>
    </source>
</reference>
<dbReference type="InterPro" id="IPR027417">
    <property type="entry name" value="P-loop_NTPase"/>
</dbReference>
<comment type="caution">
    <text evidence="8">The sequence shown here is derived from an EMBL/GenBank/DDBJ whole genome shotgun (WGS) entry which is preliminary data.</text>
</comment>
<name>A0ABR2V856_9PEZI</name>
<dbReference type="InterPro" id="IPR005194">
    <property type="entry name" value="Glyco_hydro_65_C"/>
</dbReference>
<dbReference type="InterPro" id="IPR029498">
    <property type="entry name" value="HeLo_dom"/>
</dbReference>
<feature type="compositionally biased region" description="Low complexity" evidence="2">
    <location>
        <begin position="1152"/>
        <end position="1163"/>
    </location>
</feature>
<accession>A0ABR2V856</accession>
<dbReference type="PANTHER" id="PTHR36681">
    <property type="entry name" value="NUCLEAR GTPASE, GERMINAL CENTER-ASSOCIATED, TANDEM DUPLICATE 3"/>
    <property type="match status" value="1"/>
</dbReference>